<evidence type="ECO:0000313" key="2">
    <source>
        <dbReference type="EMBL" id="KGN03395.1"/>
    </source>
</evidence>
<accession>A0AA89CNW0</accession>
<sequence length="158" mass="18220">MGTAFVLLIIGICLIFLNVRGLSKEKNSFENVLNKEKVNIDDVKLEIGSLRKEFAETLLEVQREIVAIKDKLDMEENLHTNGDESYKEKTIYDDKIENIKDIVDIDFNKEVVEDKKENKLRIKEVRDLINKGLSIEEIADVLKVGKGEILLIKELYLK</sequence>
<dbReference type="RefSeq" id="WP_039247697.1">
    <property type="nucleotide sequence ID" value="NZ_JDRX01000001.1"/>
</dbReference>
<name>A0AA89CNW0_CLONO</name>
<dbReference type="EMBL" id="JDRX01000001">
    <property type="protein sequence ID" value="KGN03395.1"/>
    <property type="molecule type" value="Genomic_DNA"/>
</dbReference>
<protein>
    <submittedName>
        <fullName evidence="2">Uncharacterized protein</fullName>
    </submittedName>
</protein>
<evidence type="ECO:0000313" key="3">
    <source>
        <dbReference type="Proteomes" id="UP000030016"/>
    </source>
</evidence>
<organism evidence="2 3">
    <name type="scientific">Clostridium novyi A str. 4570</name>
    <dbReference type="NCBI Taxonomy" id="1444290"/>
    <lineage>
        <taxon>Bacteria</taxon>
        <taxon>Bacillati</taxon>
        <taxon>Bacillota</taxon>
        <taxon>Clostridia</taxon>
        <taxon>Eubacteriales</taxon>
        <taxon>Clostridiaceae</taxon>
        <taxon>Clostridium</taxon>
    </lineage>
</organism>
<proteinExistence type="predicted"/>
<feature type="coiled-coil region" evidence="1">
    <location>
        <begin position="33"/>
        <end position="78"/>
    </location>
</feature>
<keyword evidence="1" id="KW-0175">Coiled coil</keyword>
<gene>
    <name evidence="2" type="ORF">Z969_00030</name>
</gene>
<reference evidence="2 3" key="1">
    <citation type="submission" date="2014-01" db="EMBL/GenBank/DDBJ databases">
        <title>Plasmidome dynamics in the species complex Clostridium novyi sensu lato converts strains of independent lineages into distinctly different pathogens.</title>
        <authorList>
            <person name="Skarin H."/>
            <person name="Segerman B."/>
        </authorList>
    </citation>
    <scope>NUCLEOTIDE SEQUENCE [LARGE SCALE GENOMIC DNA]</scope>
    <source>
        <strain evidence="2 3">4570</strain>
    </source>
</reference>
<comment type="caution">
    <text evidence="2">The sequence shown here is derived from an EMBL/GenBank/DDBJ whole genome shotgun (WGS) entry which is preliminary data.</text>
</comment>
<dbReference type="Proteomes" id="UP000030016">
    <property type="component" value="Unassembled WGS sequence"/>
</dbReference>
<evidence type="ECO:0000256" key="1">
    <source>
        <dbReference type="SAM" id="Coils"/>
    </source>
</evidence>
<dbReference type="AlphaFoldDB" id="A0AA89CNW0"/>